<dbReference type="NCBIfam" id="TIGR01414">
    <property type="entry name" value="autotrans_barl"/>
    <property type="match status" value="1"/>
</dbReference>
<dbReference type="InterPro" id="IPR036709">
    <property type="entry name" value="Autotransporte_beta_dom_sf"/>
</dbReference>
<dbReference type="Gene3D" id="2.40.128.130">
    <property type="entry name" value="Autotransporter beta-domain"/>
    <property type="match status" value="1"/>
</dbReference>
<evidence type="ECO:0000256" key="1">
    <source>
        <dbReference type="SAM" id="SignalP"/>
    </source>
</evidence>
<dbReference type="InterPro" id="IPR006315">
    <property type="entry name" value="OM_autotransptr_brl_dom"/>
</dbReference>
<dbReference type="GO" id="GO:0019867">
    <property type="term" value="C:outer membrane"/>
    <property type="evidence" value="ECO:0007669"/>
    <property type="project" value="InterPro"/>
</dbReference>
<proteinExistence type="predicted"/>
<name>A0A5J6LCH4_9GAMM</name>
<feature type="domain" description="Autotransporter" evidence="2">
    <location>
        <begin position="426"/>
        <end position="702"/>
    </location>
</feature>
<evidence type="ECO:0000313" key="3">
    <source>
        <dbReference type="EMBL" id="QEW05912.1"/>
    </source>
</evidence>
<dbReference type="Pfam" id="PF03797">
    <property type="entry name" value="Autotransporter"/>
    <property type="match status" value="1"/>
</dbReference>
<organism evidence="3 4">
    <name type="scientific">Nitrincola iocasae</name>
    <dbReference type="NCBI Taxonomy" id="2614693"/>
    <lineage>
        <taxon>Bacteria</taxon>
        <taxon>Pseudomonadati</taxon>
        <taxon>Pseudomonadota</taxon>
        <taxon>Gammaproteobacteria</taxon>
        <taxon>Oceanospirillales</taxon>
        <taxon>Oceanospirillaceae</taxon>
        <taxon>Nitrincola</taxon>
    </lineage>
</organism>
<dbReference type="RefSeq" id="WP_151053950.1">
    <property type="nucleotide sequence ID" value="NZ_CP044222.1"/>
</dbReference>
<dbReference type="InterPro" id="IPR036465">
    <property type="entry name" value="vWFA_dom_sf"/>
</dbReference>
<keyword evidence="1" id="KW-0732">Signal</keyword>
<reference evidence="3 4" key="1">
    <citation type="submission" date="2019-09" db="EMBL/GenBank/DDBJ databases">
        <title>Nitrincola iocasae sp. nov., a bacterium isolated from the sediment collected at a cold seep field in South China Sea.</title>
        <authorList>
            <person name="Zhang H."/>
            <person name="Wang H."/>
            <person name="Li C."/>
        </authorList>
    </citation>
    <scope>NUCLEOTIDE SEQUENCE [LARGE SCALE GENOMIC DNA]</scope>
    <source>
        <strain evidence="3 4">KXZD1103</strain>
    </source>
</reference>
<sequence length="702" mass="74411">MKGFKKSLLCAAIFSVVGGTVNAANTIDMVVAIDESGSMSGEHNAFIGSYIQNLDNVLNTQQVTVNRYGLGGFGGSIGQLSSANEAGRETGSALYRHFNLSSGVDSIWGTANDFNSVTSQLQTSGGTEDGYRMVDYVLRNYQFRNSAGASIFLITDEDRDVDTDGTPATSGLPQGQTIYNNSGTPSSISAANMPVMQQMLSDKNIVLHSVVDQRFTDSQGNTAIAVVGADPTTGFAFVKDPVTGVVTKVQGYVRINSFDTTDSDYSELSLATGGTVMDISELRSVYTDVTALNSLSQELAKIVASISQGQGTVVGVDCSVATGPARNLCAALLGSSQLSSVRPSGTNAQMQAQLNQMLPHATLAGRAAILRGGSQYRRILFSRITSARQGLRASSVPLSLTGGNGFNISDTALAGIGSTGGGASADSASDINFFVRGTYGEARQSTDAGINGYNSETYSIALGADTQINKNVLLGASLGYISTDSDVRGIEGSGSDANTYMLSTYGSYEFSPSWYLDGVLSYGHVTLDTTRTVAGDRLVGDTHADQWNLSVGVTREMEVSDLVTLRPFGQLHYANVSIDGYSEKGGAAALLYGGNTIESLVSEIGIGAERQLNNGWAVNGSLAWEHEFNNDSRSIRTAFVDDPANTIFQVKGIDGQRDYGRVSFGVSKVIERERSFYFNVDSVVGNSDYSDYTLELKYRQSF</sequence>
<dbReference type="KEGG" id="nik:F5I99_05080"/>
<accession>A0A5J6LCH4</accession>
<feature type="signal peptide" evidence="1">
    <location>
        <begin position="1"/>
        <end position="23"/>
    </location>
</feature>
<gene>
    <name evidence="3" type="ORF">F5I99_05080</name>
</gene>
<protein>
    <submittedName>
        <fullName evidence="3">Autotransporter outer membrane beta-barrel domain-containing protein</fullName>
    </submittedName>
</protein>
<keyword evidence="4" id="KW-1185">Reference proteome</keyword>
<dbReference type="InterPro" id="IPR005546">
    <property type="entry name" value="Autotransporte_beta"/>
</dbReference>
<dbReference type="EMBL" id="CP044222">
    <property type="protein sequence ID" value="QEW05912.1"/>
    <property type="molecule type" value="Genomic_DNA"/>
</dbReference>
<dbReference type="SUPFAM" id="SSF53300">
    <property type="entry name" value="vWA-like"/>
    <property type="match status" value="1"/>
</dbReference>
<feature type="chain" id="PRO_5023944070" evidence="1">
    <location>
        <begin position="24"/>
        <end position="702"/>
    </location>
</feature>
<dbReference type="AlphaFoldDB" id="A0A5J6LCH4"/>
<dbReference type="SUPFAM" id="SSF103515">
    <property type="entry name" value="Autotransporter"/>
    <property type="match status" value="1"/>
</dbReference>
<evidence type="ECO:0000313" key="4">
    <source>
        <dbReference type="Proteomes" id="UP000325606"/>
    </source>
</evidence>
<evidence type="ECO:0000259" key="2">
    <source>
        <dbReference type="PROSITE" id="PS51208"/>
    </source>
</evidence>
<dbReference type="PROSITE" id="PS51208">
    <property type="entry name" value="AUTOTRANSPORTER"/>
    <property type="match status" value="1"/>
</dbReference>
<dbReference type="SMART" id="SM00869">
    <property type="entry name" value="Autotransporter"/>
    <property type="match status" value="1"/>
</dbReference>
<dbReference type="Proteomes" id="UP000325606">
    <property type="component" value="Chromosome"/>
</dbReference>